<dbReference type="Gene3D" id="3.40.50.1000">
    <property type="entry name" value="HAD superfamily/HAD-like"/>
    <property type="match status" value="2"/>
</dbReference>
<evidence type="ECO:0000259" key="18">
    <source>
        <dbReference type="Pfam" id="PF16209"/>
    </source>
</evidence>
<dbReference type="Pfam" id="PF16209">
    <property type="entry name" value="PhoLip_ATPase_N"/>
    <property type="match status" value="1"/>
</dbReference>
<evidence type="ECO:0000313" key="23">
    <source>
        <dbReference type="Proteomes" id="UP000233551"/>
    </source>
</evidence>
<dbReference type="SFLD" id="SFLDS00003">
    <property type="entry name" value="Haloacid_Dehalogenase"/>
    <property type="match status" value="1"/>
</dbReference>
<dbReference type="GO" id="GO:0045332">
    <property type="term" value="P:phospholipid translocation"/>
    <property type="evidence" value="ECO:0007669"/>
    <property type="project" value="TreeGrafter"/>
</dbReference>
<feature type="transmembrane region" description="Helical" evidence="17">
    <location>
        <begin position="1123"/>
        <end position="1141"/>
    </location>
</feature>
<sequence>MARGRIRAKFRRSNLYTFACLRPTAAESEGPQSLQGPGFSRIVHCNEPVLHKKKPLKYCSNSISTTRYNVITFLPKAFFEQFRRVANIYFLVAAICSLFSFSPFSPLSMIAPLVFVLGVSMTKEAIEDWHRFIQDMKVNTRKVMVHKGGGVFRNKQWRNLQVGDVLKVEKDKFFPADLLLLSSSYEDGLCYVETMNLDGETNLKVKRSLEVTLGLDSDESFKDFKGMIRCEDPNPSLYTFIGNFDYEREVYPLDPTQILLRDSKLRNTAFIYGVVIFTGHDSKVMQNSTKSPSKRSRIERKMDRIIYVLLSVLLGISVISSIGFYIQTKYQMPDWWYLQPQSGTSCYDPNNAIASGFCHFVTALMLYGYLIPISLYVSIEMVKFLQAIFINRDIDMYDGESGTPAQARTSNLNEELGQVDTILSDKTGTLTCNQMDFLKCSIAGSAYGVKSSEVELAAAKQMAVDLEEEESGISAYRGPNHHGRSEIELESIVTTVDGKDEKKKVVKGFSFEDSRLMDGNWIKDPKAKDILLFLRILAICHTAIPEINEETNEITYEAESPDEIAFLVAAREFGFEFFRRNQSSIYVREGCPSPGDPVEREYKLLNLLDFTSKRKRMSVIVQDEDGQILLLCKGADSIIFDRLAKNGRAYEEVTTKHLNEYGENGLRTLALAYKRLDKAEYTSWNNEFMKAKTSIGSDREAMLEKVSDMMERDLILIGATAVEDKLQKGVPQCIDKLAQAGLKLWVLTGDKMETAINIGFACSLLRQGMKQICISINSDTLGRQDAKKAVKDDILMQITNASQMVKLEKDPHAAFALIIDGKTLTYALEEDLKNHFLGLAVDCASVICCRVSPKQKALVTRLVKEGTGKTTLAIGDGANDVGMIQEADIGVGISGVEGMQAVMASDFAIAQFRFLEKLLVVHGHWCYKRIAQMICYFFYKNIAFGLTFFYFEAVTAFSGQSIYDDWYMILFNVFVTSLPVISLGVFEQDVSSEICLQFPALYQQGPKNLFFDWYRILGWMGNGLVASAVIFVFNIAFFYRQAFRPGGQTADMTTVGTAMFTCIVWVVNCQIALTMSHFTWIQHLFIWGSIGFWYLFLLIYGLLSPSYTGNVYKILQEVLGPAPSYWTITLLVTVTCNLLYFSHISIQRCFYPMDHHVIQEIKYYKKDVRDKIMWTREKSKARQETKIGFTARVEAKIRYLRGRLHKKHLSLNSPRTAVASPS</sequence>
<dbReference type="FunFam" id="3.40.1110.10:FF:000050">
    <property type="entry name" value="Phospholipid-transporting ATPase"/>
    <property type="match status" value="1"/>
</dbReference>
<feature type="active site" description="4-aspartylphosphate intermediate" evidence="14">
    <location>
        <position position="425"/>
    </location>
</feature>
<evidence type="ECO:0000256" key="8">
    <source>
        <dbReference type="ARBA" id="ARBA00022842"/>
    </source>
</evidence>
<feature type="domain" description="P-type ATPase C-terminal" evidence="19">
    <location>
        <begin position="902"/>
        <end position="1152"/>
    </location>
</feature>
<feature type="transmembrane region" description="Helical" evidence="17">
    <location>
        <begin position="937"/>
        <end position="960"/>
    </location>
</feature>
<evidence type="ECO:0000256" key="17">
    <source>
        <dbReference type="RuleBase" id="RU362033"/>
    </source>
</evidence>
<dbReference type="OrthoDB" id="377733at2759"/>
<evidence type="ECO:0000256" key="6">
    <source>
        <dbReference type="ARBA" id="ARBA00022741"/>
    </source>
</evidence>
<dbReference type="SFLD" id="SFLDF00027">
    <property type="entry name" value="p-type_atpase"/>
    <property type="match status" value="1"/>
</dbReference>
<name>A0A218X597_PUNGR</name>
<dbReference type="EMBL" id="PGOL01003729">
    <property type="protein sequence ID" value="PKI39871.1"/>
    <property type="molecule type" value="Genomic_DNA"/>
</dbReference>
<comment type="subcellular location">
    <subcellularLocation>
        <location evidence="1 17">Membrane</location>
        <topology evidence="1 17">Multi-pass membrane protein</topology>
    </subcellularLocation>
</comment>
<reference evidence="21 23" key="3">
    <citation type="submission" date="2017-11" db="EMBL/GenBank/DDBJ databases">
        <title>De-novo sequencing of pomegranate (Punica granatum L.) genome.</title>
        <authorList>
            <person name="Akparov Z."/>
            <person name="Amiraslanov A."/>
            <person name="Hajiyeva S."/>
            <person name="Abbasov M."/>
            <person name="Kaur K."/>
            <person name="Hamwieh A."/>
            <person name="Solovyev V."/>
            <person name="Salamov A."/>
            <person name="Braich B."/>
            <person name="Kosarev P."/>
            <person name="Mahmoud A."/>
            <person name="Hajiyev E."/>
            <person name="Babayeva S."/>
            <person name="Izzatullayeva V."/>
            <person name="Mammadov A."/>
            <person name="Mammadov A."/>
            <person name="Sharifova S."/>
            <person name="Ojaghi J."/>
            <person name="Eynullazada K."/>
            <person name="Bayramov B."/>
            <person name="Abdulazimova A."/>
            <person name="Shahmuradov I."/>
        </authorList>
    </citation>
    <scope>NUCLEOTIDE SEQUENCE [LARGE SCALE GENOMIC DNA]</scope>
    <source>
        <strain evidence="21">AG2017</strain>
        <strain evidence="23">cv. AG2017</strain>
        <tissue evidence="21">Leaf</tissue>
    </source>
</reference>
<dbReference type="PANTHER" id="PTHR24092">
    <property type="entry name" value="PROBABLE PHOSPHOLIPID-TRANSPORTING ATPASE"/>
    <property type="match status" value="1"/>
</dbReference>
<feature type="binding site" evidence="15">
    <location>
        <position position="749"/>
    </location>
    <ligand>
        <name>ATP</name>
        <dbReference type="ChEBI" id="CHEBI:30616"/>
    </ligand>
</feature>
<dbReference type="SUPFAM" id="SSF81653">
    <property type="entry name" value="Calcium ATPase, transduction domain A"/>
    <property type="match status" value="1"/>
</dbReference>
<dbReference type="PRINTS" id="PR00119">
    <property type="entry name" value="CATATPASE"/>
</dbReference>
<evidence type="ECO:0000313" key="20">
    <source>
        <dbReference type="EMBL" id="OWM79876.1"/>
    </source>
</evidence>
<dbReference type="FunFam" id="2.70.150.10:FF:000023">
    <property type="entry name" value="Phospholipid-transporting ATPase"/>
    <property type="match status" value="1"/>
</dbReference>
<dbReference type="InterPro" id="IPR044492">
    <property type="entry name" value="P_typ_ATPase_HD_dom"/>
</dbReference>
<dbReference type="Gene3D" id="2.70.150.10">
    <property type="entry name" value="Calcium-transporting ATPase, cytoplasmic transduction domain A"/>
    <property type="match status" value="1"/>
</dbReference>
<organism evidence="20 22">
    <name type="scientific">Punica granatum</name>
    <name type="common">Pomegranate</name>
    <dbReference type="NCBI Taxonomy" id="22663"/>
    <lineage>
        <taxon>Eukaryota</taxon>
        <taxon>Viridiplantae</taxon>
        <taxon>Streptophyta</taxon>
        <taxon>Embryophyta</taxon>
        <taxon>Tracheophyta</taxon>
        <taxon>Spermatophyta</taxon>
        <taxon>Magnoliopsida</taxon>
        <taxon>eudicotyledons</taxon>
        <taxon>Gunneridae</taxon>
        <taxon>Pentapetalae</taxon>
        <taxon>rosids</taxon>
        <taxon>malvids</taxon>
        <taxon>Myrtales</taxon>
        <taxon>Lythraceae</taxon>
        <taxon>Punica</taxon>
    </lineage>
</organism>
<dbReference type="GO" id="GO:0005524">
    <property type="term" value="F:ATP binding"/>
    <property type="evidence" value="ECO:0007669"/>
    <property type="project" value="UniProtKB-UniRule"/>
</dbReference>
<evidence type="ECO:0000256" key="16">
    <source>
        <dbReference type="PIRSR" id="PIRSR606539-3"/>
    </source>
</evidence>
<dbReference type="GO" id="GO:0005886">
    <property type="term" value="C:plasma membrane"/>
    <property type="evidence" value="ECO:0007669"/>
    <property type="project" value="TreeGrafter"/>
</dbReference>
<feature type="binding site" evidence="15">
    <location>
        <position position="633"/>
    </location>
    <ligand>
        <name>ATP</name>
        <dbReference type="ChEBI" id="CHEBI:30616"/>
    </ligand>
</feature>
<feature type="domain" description="P-type ATPase N-terminal" evidence="18">
    <location>
        <begin position="43"/>
        <end position="110"/>
    </location>
</feature>
<proteinExistence type="inferred from homology"/>
<dbReference type="GO" id="GO:0000287">
    <property type="term" value="F:magnesium ion binding"/>
    <property type="evidence" value="ECO:0007669"/>
    <property type="project" value="UniProtKB-UniRule"/>
</dbReference>
<dbReference type="SUPFAM" id="SSF81665">
    <property type="entry name" value="Calcium ATPase, transmembrane domain M"/>
    <property type="match status" value="1"/>
</dbReference>
<feature type="binding site" evidence="15">
    <location>
        <position position="748"/>
    </location>
    <ligand>
        <name>ATP</name>
        <dbReference type="ChEBI" id="CHEBI:30616"/>
    </ligand>
</feature>
<comment type="caution">
    <text evidence="20">The sequence shown here is derived from an EMBL/GenBank/DDBJ whole genome shotgun (WGS) entry which is preliminary data.</text>
</comment>
<feature type="binding site" evidence="15">
    <location>
        <position position="750"/>
    </location>
    <ligand>
        <name>ATP</name>
        <dbReference type="ChEBI" id="CHEBI:30616"/>
    </ligand>
</feature>
<feature type="binding site" evidence="15">
    <location>
        <position position="610"/>
    </location>
    <ligand>
        <name>ATP</name>
        <dbReference type="ChEBI" id="CHEBI:30616"/>
    </ligand>
</feature>
<gene>
    <name evidence="20" type="ORF">CDL15_Pgr001519</name>
    <name evidence="21" type="ORF">CRG98_039711</name>
</gene>
<accession>A0A218X597</accession>
<evidence type="ECO:0000256" key="15">
    <source>
        <dbReference type="PIRSR" id="PIRSR606539-2"/>
    </source>
</evidence>
<keyword evidence="5 16" id="KW-0479">Metal-binding</keyword>
<keyword evidence="10 17" id="KW-1278">Translocase</keyword>
<evidence type="ECO:0000256" key="4">
    <source>
        <dbReference type="ARBA" id="ARBA00022692"/>
    </source>
</evidence>
<evidence type="ECO:0000256" key="1">
    <source>
        <dbReference type="ARBA" id="ARBA00004141"/>
    </source>
</evidence>
<feature type="binding site" evidence="16">
    <location>
        <position position="880"/>
    </location>
    <ligand>
        <name>Mg(2+)</name>
        <dbReference type="ChEBI" id="CHEBI:18420"/>
    </ligand>
</feature>
<dbReference type="SFLD" id="SFLDG00002">
    <property type="entry name" value="C1.7:_P-type_atpase_like"/>
    <property type="match status" value="1"/>
</dbReference>
<dbReference type="STRING" id="22663.A0A218X597"/>
<dbReference type="NCBIfam" id="TIGR01652">
    <property type="entry name" value="ATPase-Plipid"/>
    <property type="match status" value="1"/>
</dbReference>
<feature type="binding site" evidence="15">
    <location>
        <position position="856"/>
    </location>
    <ligand>
        <name>ATP</name>
        <dbReference type="ChEBI" id="CHEBI:30616"/>
    </ligand>
</feature>
<evidence type="ECO:0000256" key="7">
    <source>
        <dbReference type="ARBA" id="ARBA00022840"/>
    </source>
</evidence>
<feature type="transmembrane region" description="Helical" evidence="17">
    <location>
        <begin position="305"/>
        <end position="326"/>
    </location>
</feature>
<comment type="catalytic activity">
    <reaction evidence="13 17">
        <text>ATP + H2O + phospholipidSide 1 = ADP + phosphate + phospholipidSide 2.</text>
        <dbReference type="EC" id="7.6.2.1"/>
    </reaction>
</comment>
<keyword evidence="12 17" id="KW-0472">Membrane</keyword>
<feature type="binding site" evidence="16">
    <location>
        <position position="425"/>
    </location>
    <ligand>
        <name>Mg(2+)</name>
        <dbReference type="ChEBI" id="CHEBI:18420"/>
    </ligand>
</feature>
<evidence type="ECO:0000256" key="2">
    <source>
        <dbReference type="ARBA" id="ARBA00008109"/>
    </source>
</evidence>
<dbReference type="InterPro" id="IPR036412">
    <property type="entry name" value="HAD-like_sf"/>
</dbReference>
<dbReference type="Proteomes" id="UP000233551">
    <property type="component" value="Unassembled WGS sequence"/>
</dbReference>
<evidence type="ECO:0000256" key="9">
    <source>
        <dbReference type="ARBA" id="ARBA00022843"/>
    </source>
</evidence>
<dbReference type="GeneID" id="116210180"/>
<evidence type="ECO:0000256" key="14">
    <source>
        <dbReference type="PIRSR" id="PIRSR606539-1"/>
    </source>
</evidence>
<dbReference type="InterPro" id="IPR006539">
    <property type="entry name" value="P-type_ATPase_IV"/>
</dbReference>
<dbReference type="InterPro" id="IPR023299">
    <property type="entry name" value="ATPase_P-typ_cyto_dom_N"/>
</dbReference>
<comment type="similarity">
    <text evidence="2 17">Belongs to the cation transport ATPase (P-type) (TC 3.A.3) family. Type IV subfamily.</text>
</comment>
<feature type="binding site" evidence="15">
    <location>
        <position position="425"/>
    </location>
    <ligand>
        <name>ATP</name>
        <dbReference type="ChEBI" id="CHEBI:30616"/>
    </ligand>
</feature>
<feature type="binding site" evidence="15">
    <location>
        <position position="426"/>
    </location>
    <ligand>
        <name>ATP</name>
        <dbReference type="ChEBI" id="CHEBI:30616"/>
    </ligand>
</feature>
<dbReference type="InterPro" id="IPR008250">
    <property type="entry name" value="ATPase_P-typ_transduc_dom_A_sf"/>
</dbReference>
<evidence type="ECO:0000256" key="13">
    <source>
        <dbReference type="ARBA" id="ARBA00034036"/>
    </source>
</evidence>
<dbReference type="NCBIfam" id="TIGR01494">
    <property type="entry name" value="ATPase_P-type"/>
    <property type="match status" value="1"/>
</dbReference>
<dbReference type="GO" id="GO:0016887">
    <property type="term" value="F:ATP hydrolysis activity"/>
    <property type="evidence" value="ECO:0007669"/>
    <property type="project" value="InterPro"/>
</dbReference>
<feature type="transmembrane region" description="Helical" evidence="17">
    <location>
        <begin position="107"/>
        <end position="126"/>
    </location>
</feature>
<feature type="binding site" evidence="15">
    <location>
        <position position="563"/>
    </location>
    <ligand>
        <name>ATP</name>
        <dbReference type="ChEBI" id="CHEBI:30616"/>
    </ligand>
</feature>
<feature type="transmembrane region" description="Helical" evidence="17">
    <location>
        <begin position="352"/>
        <end position="377"/>
    </location>
</feature>
<keyword evidence="8 16" id="KW-0460">Magnesium</keyword>
<dbReference type="CDD" id="cd02073">
    <property type="entry name" value="P-type_ATPase_APLT_Dnf-like"/>
    <property type="match status" value="1"/>
</dbReference>
<feature type="binding site" evidence="15">
    <location>
        <position position="667"/>
    </location>
    <ligand>
        <name>ATP</name>
        <dbReference type="ChEBI" id="CHEBI:30616"/>
    </ligand>
</feature>
<dbReference type="PANTHER" id="PTHR24092:SF150">
    <property type="entry name" value="PHOSPHOLIPID-TRANSPORTING ATPASE"/>
    <property type="match status" value="1"/>
</dbReference>
<feature type="binding site" evidence="16">
    <location>
        <position position="876"/>
    </location>
    <ligand>
        <name>Mg(2+)</name>
        <dbReference type="ChEBI" id="CHEBI:18420"/>
    </ligand>
</feature>
<evidence type="ECO:0000313" key="21">
    <source>
        <dbReference type="EMBL" id="PKI39871.1"/>
    </source>
</evidence>
<dbReference type="InterPro" id="IPR023298">
    <property type="entry name" value="ATPase_P-typ_TM_dom_sf"/>
</dbReference>
<feature type="transmembrane region" description="Helical" evidence="17">
    <location>
        <begin position="1016"/>
        <end position="1040"/>
    </location>
</feature>
<evidence type="ECO:0000256" key="10">
    <source>
        <dbReference type="ARBA" id="ARBA00022967"/>
    </source>
</evidence>
<dbReference type="Proteomes" id="UP000197138">
    <property type="component" value="Unassembled WGS sequence"/>
</dbReference>
<dbReference type="AlphaFoldDB" id="A0A218X597"/>
<feature type="transmembrane region" description="Helical" evidence="17">
    <location>
        <begin position="966"/>
        <end position="986"/>
    </location>
</feature>
<dbReference type="InterPro" id="IPR018303">
    <property type="entry name" value="ATPase_P-typ_P_site"/>
</dbReference>
<feature type="binding site" evidence="15">
    <location>
        <position position="427"/>
    </location>
    <ligand>
        <name>ATP</name>
        <dbReference type="ChEBI" id="CHEBI:30616"/>
    </ligand>
</feature>
<keyword evidence="4 17" id="KW-0812">Transmembrane</keyword>
<dbReference type="SUPFAM" id="SSF81660">
    <property type="entry name" value="Metal cation-transporting ATPase, ATP-binding domain N"/>
    <property type="match status" value="1"/>
</dbReference>
<evidence type="ECO:0000256" key="5">
    <source>
        <dbReference type="ARBA" id="ARBA00022723"/>
    </source>
</evidence>
<dbReference type="PROSITE" id="PS00154">
    <property type="entry name" value="ATPASE_E1_E2"/>
    <property type="match status" value="1"/>
</dbReference>
<keyword evidence="23" id="KW-1185">Reference proteome</keyword>
<keyword evidence="11 17" id="KW-1133">Transmembrane helix</keyword>
<dbReference type="EC" id="7.6.2.1" evidence="17"/>
<feature type="binding site" evidence="15">
    <location>
        <position position="880"/>
    </location>
    <ligand>
        <name>ATP</name>
        <dbReference type="ChEBI" id="CHEBI:30616"/>
    </ligand>
</feature>
<dbReference type="InterPro" id="IPR032630">
    <property type="entry name" value="P_typ_ATPase_c"/>
</dbReference>
<evidence type="ECO:0000256" key="3">
    <source>
        <dbReference type="ARBA" id="ARBA00022499"/>
    </source>
</evidence>
<dbReference type="Pfam" id="PF16212">
    <property type="entry name" value="PhoLip_ATPase_C"/>
    <property type="match status" value="1"/>
</dbReference>
<dbReference type="Pfam" id="PF13246">
    <property type="entry name" value="Cation_ATPase"/>
    <property type="match status" value="1"/>
</dbReference>
<feature type="transmembrane region" description="Helical" evidence="17">
    <location>
        <begin position="1085"/>
        <end position="1103"/>
    </location>
</feature>
<feature type="transmembrane region" description="Helical" evidence="17">
    <location>
        <begin position="85"/>
        <end position="101"/>
    </location>
</feature>
<reference evidence="22" key="1">
    <citation type="journal article" date="2017" name="Plant J.">
        <title>The pomegranate (Punica granatum L.) genome and the genomics of punicalagin biosynthesis.</title>
        <authorList>
            <person name="Qin G."/>
            <person name="Xu C."/>
            <person name="Ming R."/>
            <person name="Tang H."/>
            <person name="Guyot R."/>
            <person name="Kramer E.M."/>
            <person name="Hu Y."/>
            <person name="Yi X."/>
            <person name="Qi Y."/>
            <person name="Xu X."/>
            <person name="Gao Z."/>
            <person name="Pan H."/>
            <person name="Jian J."/>
            <person name="Tian Y."/>
            <person name="Yue Z."/>
            <person name="Xu Y."/>
        </authorList>
    </citation>
    <scope>NUCLEOTIDE SEQUENCE [LARGE SCALE GENOMIC DNA]</scope>
    <source>
        <strain evidence="22">cv. Dabenzi</strain>
    </source>
</reference>
<reference evidence="20" key="2">
    <citation type="submission" date="2017-06" db="EMBL/GenBank/DDBJ databases">
        <title>The pomegranate genome and the genomics of punicalagin biosynthesis.</title>
        <authorList>
            <person name="Xu C."/>
        </authorList>
    </citation>
    <scope>NUCLEOTIDE SEQUENCE [LARGE SCALE GENOMIC DNA]</scope>
    <source>
        <tissue evidence="20">Fresh leaf</tissue>
    </source>
</reference>
<evidence type="ECO:0000256" key="11">
    <source>
        <dbReference type="ARBA" id="ARBA00022989"/>
    </source>
</evidence>
<dbReference type="EMBL" id="MTKT01002384">
    <property type="protein sequence ID" value="OWM79876.1"/>
    <property type="molecule type" value="Genomic_DNA"/>
</dbReference>
<feature type="binding site" evidence="15">
    <location>
        <position position="850"/>
    </location>
    <ligand>
        <name>ATP</name>
        <dbReference type="ChEBI" id="CHEBI:30616"/>
    </ligand>
</feature>
<dbReference type="InterPro" id="IPR023214">
    <property type="entry name" value="HAD_sf"/>
</dbReference>
<keyword evidence="7 15" id="KW-0067">ATP-binding</keyword>
<keyword evidence="9" id="KW-0832">Ubl conjugation</keyword>
<evidence type="ECO:0000259" key="19">
    <source>
        <dbReference type="Pfam" id="PF16212"/>
    </source>
</evidence>
<evidence type="ECO:0000313" key="22">
    <source>
        <dbReference type="Proteomes" id="UP000197138"/>
    </source>
</evidence>
<dbReference type="InterPro" id="IPR032631">
    <property type="entry name" value="P-type_ATPase_N"/>
</dbReference>
<dbReference type="FunFam" id="3.40.50.1000:FF:000014">
    <property type="entry name" value="Phospholipid-transporting ATPase"/>
    <property type="match status" value="1"/>
</dbReference>
<feature type="binding site" evidence="16">
    <location>
        <position position="427"/>
    </location>
    <ligand>
        <name>Mg(2+)</name>
        <dbReference type="ChEBI" id="CHEBI:18420"/>
    </ligand>
</feature>
<comment type="cofactor">
    <cofactor evidence="16">
        <name>Mg(2+)</name>
        <dbReference type="ChEBI" id="CHEBI:18420"/>
    </cofactor>
</comment>
<feature type="transmembrane region" description="Helical" evidence="17">
    <location>
        <begin position="1052"/>
        <end position="1073"/>
    </location>
</feature>
<keyword evidence="3" id="KW-1017">Isopeptide bond</keyword>
<feature type="binding site" evidence="15">
    <location>
        <position position="879"/>
    </location>
    <ligand>
        <name>ATP</name>
        <dbReference type="ChEBI" id="CHEBI:30616"/>
    </ligand>
</feature>
<dbReference type="InterPro" id="IPR001757">
    <property type="entry name" value="P_typ_ATPase"/>
</dbReference>
<evidence type="ECO:0000256" key="12">
    <source>
        <dbReference type="ARBA" id="ARBA00023136"/>
    </source>
</evidence>
<keyword evidence="6 15" id="KW-0547">Nucleotide-binding</keyword>
<dbReference type="Gene3D" id="3.40.1110.10">
    <property type="entry name" value="Calcium-transporting ATPase, cytoplasmic domain N"/>
    <property type="match status" value="2"/>
</dbReference>
<dbReference type="SUPFAM" id="SSF56784">
    <property type="entry name" value="HAD-like"/>
    <property type="match status" value="1"/>
</dbReference>
<protein>
    <recommendedName>
        <fullName evidence="17">Phospholipid-transporting ATPase</fullName>
        <ecNumber evidence="17">7.6.2.1</ecNumber>
    </recommendedName>
</protein>
<dbReference type="GO" id="GO:0140326">
    <property type="term" value="F:ATPase-coupled intramembrane lipid transporter activity"/>
    <property type="evidence" value="ECO:0007669"/>
    <property type="project" value="UniProtKB-EC"/>
</dbReference>